<evidence type="ECO:0000256" key="1">
    <source>
        <dbReference type="ARBA" id="ARBA00022729"/>
    </source>
</evidence>
<dbReference type="Pfam" id="PF03480">
    <property type="entry name" value="DctP"/>
    <property type="match status" value="1"/>
</dbReference>
<evidence type="ECO:0000313" key="3">
    <source>
        <dbReference type="Proteomes" id="UP000216225"/>
    </source>
</evidence>
<dbReference type="AlphaFoldDB" id="A0A420KBY0"/>
<sequence>MPAPSIHHKTKETNMKPTIRWARIAMAAVLAATGAASHAQDKPITLKMAHLVPPSHVFWEKGGKPFSEEVTAKTNGRVKFEVYHSNQLGSDYLTILKTGLADIVMLVPAYQPDKMPLSTVGELPNLYSTSCEGTAKLSSIAREGGVLYERELKALGVRVLFANALPQYKIMSTTREIKSLQDMQGLKVRAVGGSMNKTVRALGGVPLSVPAGELYDSLNRGTIDAGFYPYTGVKPFKIEEIVRHTIEGMQLGGANIMFAISDKGWKALPEDVRKVLDEAGLNAQKSMCKGQDDGEAALREEFIQKNNWKITTLTPEQAAQWNDKVKSVTADWVAEMDRARKPGAAVLKAFQDASGK</sequence>
<dbReference type="PANTHER" id="PTHR33376:SF15">
    <property type="entry name" value="BLL6794 PROTEIN"/>
    <property type="match status" value="1"/>
</dbReference>
<organism evidence="2 3">
    <name type="scientific">Alicycliphilus denitrificans</name>
    <dbReference type="NCBI Taxonomy" id="179636"/>
    <lineage>
        <taxon>Bacteria</taxon>
        <taxon>Pseudomonadati</taxon>
        <taxon>Pseudomonadota</taxon>
        <taxon>Betaproteobacteria</taxon>
        <taxon>Burkholderiales</taxon>
        <taxon>Comamonadaceae</taxon>
        <taxon>Alicycliphilus</taxon>
    </lineage>
</organism>
<dbReference type="PANTHER" id="PTHR33376">
    <property type="match status" value="1"/>
</dbReference>
<protein>
    <recommendedName>
        <fullName evidence="4">Extracellular solute-binding protein, family 7</fullName>
    </recommendedName>
</protein>
<dbReference type="GO" id="GO:0055085">
    <property type="term" value="P:transmembrane transport"/>
    <property type="evidence" value="ECO:0007669"/>
    <property type="project" value="InterPro"/>
</dbReference>
<evidence type="ECO:0000313" key="2">
    <source>
        <dbReference type="EMBL" id="RKJ96708.1"/>
    </source>
</evidence>
<evidence type="ECO:0008006" key="4">
    <source>
        <dbReference type="Google" id="ProtNLM"/>
    </source>
</evidence>
<keyword evidence="1" id="KW-0732">Signal</keyword>
<gene>
    <name evidence="2" type="ORF">CE154_011870</name>
</gene>
<dbReference type="EMBL" id="NKDB02000002">
    <property type="protein sequence ID" value="RKJ96708.1"/>
    <property type="molecule type" value="Genomic_DNA"/>
</dbReference>
<dbReference type="Proteomes" id="UP000216225">
    <property type="component" value="Unassembled WGS sequence"/>
</dbReference>
<dbReference type="NCBIfam" id="NF037995">
    <property type="entry name" value="TRAP_S1"/>
    <property type="match status" value="1"/>
</dbReference>
<comment type="caution">
    <text evidence="2">The sequence shown here is derived from an EMBL/GenBank/DDBJ whole genome shotgun (WGS) entry which is preliminary data.</text>
</comment>
<dbReference type="InterPro" id="IPR038404">
    <property type="entry name" value="TRAP_DctP_sf"/>
</dbReference>
<name>A0A420KBY0_9BURK</name>
<proteinExistence type="predicted"/>
<dbReference type="CDD" id="cd13601">
    <property type="entry name" value="PBP2_TRAP_DctP1_3_4_like"/>
    <property type="match status" value="1"/>
</dbReference>
<reference evidence="2 3" key="1">
    <citation type="submission" date="2018-09" db="EMBL/GenBank/DDBJ databases">
        <title>Genome comparison of Alicycliphilus sp. BQ1, a polyurethanolytic bacterium, with its closest phylogenetic relatives Alicycliphilus denitrificans BC and K601, unable to attack polyurethane.</title>
        <authorList>
            <person name="Loza-Tavera H."/>
            <person name="Lozano L."/>
            <person name="Cevallos M."/>
            <person name="Maya-Lucas O."/>
            <person name="Garcia-Mena J."/>
            <person name="Hernandez J."/>
        </authorList>
    </citation>
    <scope>NUCLEOTIDE SEQUENCE [LARGE SCALE GENOMIC DNA]</scope>
    <source>
        <strain evidence="2 3">BQ1</strain>
    </source>
</reference>
<accession>A0A420KBY0</accession>
<dbReference type="Gene3D" id="3.40.190.170">
    <property type="entry name" value="Bacterial extracellular solute-binding protein, family 7"/>
    <property type="match status" value="1"/>
</dbReference>
<dbReference type="InterPro" id="IPR018389">
    <property type="entry name" value="DctP_fam"/>
</dbReference>